<dbReference type="Pfam" id="PF01551">
    <property type="entry name" value="Peptidase_M23"/>
    <property type="match status" value="1"/>
</dbReference>
<feature type="transmembrane region" description="Helical" evidence="8">
    <location>
        <begin position="42"/>
        <end position="67"/>
    </location>
</feature>
<dbReference type="CDD" id="cd12797">
    <property type="entry name" value="M23_peptidase"/>
    <property type="match status" value="1"/>
</dbReference>
<accession>A0A2S0NDA9</accession>
<evidence type="ECO:0000259" key="9">
    <source>
        <dbReference type="Pfam" id="PF01551"/>
    </source>
</evidence>
<keyword evidence="8" id="KW-0472">Membrane</keyword>
<proteinExistence type="predicted"/>
<dbReference type="KEGG" id="phr:C6569_14260"/>
<dbReference type="OrthoDB" id="9805070at2"/>
<dbReference type="GO" id="GO:0004222">
    <property type="term" value="F:metalloendopeptidase activity"/>
    <property type="evidence" value="ECO:0007669"/>
    <property type="project" value="TreeGrafter"/>
</dbReference>
<dbReference type="EMBL" id="CP027668">
    <property type="protein sequence ID" value="AVO46135.1"/>
    <property type="molecule type" value="Genomic_DNA"/>
</dbReference>
<reference evidence="10 11" key="1">
    <citation type="submission" date="2018-03" db="EMBL/GenBank/DDBJ databases">
        <title>Genome sequencing of Phreatobacter sp.</title>
        <authorList>
            <person name="Kim S.-J."/>
            <person name="Heo J."/>
            <person name="Kwon S.-W."/>
        </authorList>
    </citation>
    <scope>NUCLEOTIDE SEQUENCE [LARGE SCALE GENOMIC DNA]</scope>
    <source>
        <strain evidence="10 11">S-12</strain>
    </source>
</reference>
<feature type="compositionally biased region" description="Polar residues" evidence="7">
    <location>
        <begin position="1"/>
        <end position="15"/>
    </location>
</feature>
<keyword evidence="5" id="KW-0862">Zinc</keyword>
<sequence>MLLSGRSSLTHTGGPSATLGDEAPLSSDGSERRGIEARRVNVRWLSGTVLTGLCGAGLMGGAVWAALENPTRPPAPAELVQPLNRPHGPASDRPTNTARKGDRLTPLADLFSSSKQTIRVSQTSRVGDREIIRVRPHIRVVANLVQTSSGNYEIPEFNPLRLLAGDTTEQRAEEQAPETDGEVTLVMRDIASLPPQQRTMMTLSTEEILGQVREAASQADLAIPLVLPAAGALAPQQARRNTLDPGDPNVVRVAKRAAEAAAEAAPPDRTVIAKTGDTITSILLELGAVRDDVRLIAAAFTRGGREITLRDGQRIRVLFSQGPSGRNQPVRVILVGERGAPEAAVAQTDEGRYVAVEDPAEAVTVTDESEEDDEGSGLRLYAAIYETALRQEIPRPIVDELIRVFGNDVDFSRRAGSNDLFEVLYASDDEGEAGRGDILYASITTAGETRRYYRFHSTADGVVDYYDEQGKSARKFLIRKPIAGGQMRSGFGMRRHPVMGYFKMHSGVDWSDRIGTPIVAAGNGVISKASWSGGYGRRVEIDHPNGYTSTYSHLSGFARGITEGARVRQGQVIGYLGNSGLSTGPHLHYEVMVNGRFVDPMRVRVPRGRELAGPTLAAFRTERERIDNLMTRDRAETRVTAQTGR</sequence>
<evidence type="ECO:0000256" key="1">
    <source>
        <dbReference type="ARBA" id="ARBA00001947"/>
    </source>
</evidence>
<dbReference type="InterPro" id="IPR011055">
    <property type="entry name" value="Dup_hybrid_motif"/>
</dbReference>
<name>A0A2S0NDA9_9HYPH</name>
<protein>
    <recommendedName>
        <fullName evidence="9">M23ase beta-sheet core domain-containing protein</fullName>
    </recommendedName>
</protein>
<feature type="region of interest" description="Disordered" evidence="7">
    <location>
        <begin position="1"/>
        <end position="32"/>
    </location>
</feature>
<keyword evidence="11" id="KW-1185">Reference proteome</keyword>
<evidence type="ECO:0000256" key="3">
    <source>
        <dbReference type="ARBA" id="ARBA00022723"/>
    </source>
</evidence>
<evidence type="ECO:0000256" key="7">
    <source>
        <dbReference type="SAM" id="MobiDB-lite"/>
    </source>
</evidence>
<evidence type="ECO:0000313" key="10">
    <source>
        <dbReference type="EMBL" id="AVO46135.1"/>
    </source>
</evidence>
<keyword evidence="8" id="KW-1133">Transmembrane helix</keyword>
<dbReference type="GO" id="GO:0046872">
    <property type="term" value="F:metal ion binding"/>
    <property type="evidence" value="ECO:0007669"/>
    <property type="project" value="UniProtKB-KW"/>
</dbReference>
<dbReference type="PANTHER" id="PTHR21666">
    <property type="entry name" value="PEPTIDASE-RELATED"/>
    <property type="match status" value="1"/>
</dbReference>
<keyword evidence="8" id="KW-0812">Transmembrane</keyword>
<evidence type="ECO:0000256" key="4">
    <source>
        <dbReference type="ARBA" id="ARBA00022801"/>
    </source>
</evidence>
<keyword evidence="6" id="KW-0482">Metalloprotease</keyword>
<organism evidence="10 11">
    <name type="scientific">Phreatobacter cathodiphilus</name>
    <dbReference type="NCBI Taxonomy" id="1868589"/>
    <lineage>
        <taxon>Bacteria</taxon>
        <taxon>Pseudomonadati</taxon>
        <taxon>Pseudomonadota</taxon>
        <taxon>Alphaproteobacteria</taxon>
        <taxon>Hyphomicrobiales</taxon>
        <taxon>Phreatobacteraceae</taxon>
        <taxon>Phreatobacter</taxon>
    </lineage>
</organism>
<keyword evidence="2" id="KW-0645">Protease</keyword>
<evidence type="ECO:0000256" key="5">
    <source>
        <dbReference type="ARBA" id="ARBA00022833"/>
    </source>
</evidence>
<dbReference type="GO" id="GO:0006508">
    <property type="term" value="P:proteolysis"/>
    <property type="evidence" value="ECO:0007669"/>
    <property type="project" value="UniProtKB-KW"/>
</dbReference>
<dbReference type="Proteomes" id="UP000237889">
    <property type="component" value="Chromosome"/>
</dbReference>
<comment type="cofactor">
    <cofactor evidence="1">
        <name>Zn(2+)</name>
        <dbReference type="ChEBI" id="CHEBI:29105"/>
    </cofactor>
</comment>
<evidence type="ECO:0000256" key="6">
    <source>
        <dbReference type="ARBA" id="ARBA00023049"/>
    </source>
</evidence>
<evidence type="ECO:0000256" key="2">
    <source>
        <dbReference type="ARBA" id="ARBA00022670"/>
    </source>
</evidence>
<evidence type="ECO:0000256" key="8">
    <source>
        <dbReference type="SAM" id="Phobius"/>
    </source>
</evidence>
<gene>
    <name evidence="10" type="ORF">C6569_14260</name>
</gene>
<dbReference type="SUPFAM" id="SSF51261">
    <property type="entry name" value="Duplicated hybrid motif"/>
    <property type="match status" value="1"/>
</dbReference>
<keyword evidence="4" id="KW-0378">Hydrolase</keyword>
<evidence type="ECO:0000313" key="11">
    <source>
        <dbReference type="Proteomes" id="UP000237889"/>
    </source>
</evidence>
<dbReference type="RefSeq" id="WP_106749476.1">
    <property type="nucleotide sequence ID" value="NZ_CP027668.1"/>
</dbReference>
<dbReference type="Gene3D" id="2.70.70.10">
    <property type="entry name" value="Glucose Permease (Domain IIA)"/>
    <property type="match status" value="1"/>
</dbReference>
<feature type="domain" description="M23ase beta-sheet core" evidence="9">
    <location>
        <begin position="503"/>
        <end position="600"/>
    </location>
</feature>
<keyword evidence="3" id="KW-0479">Metal-binding</keyword>
<dbReference type="AlphaFoldDB" id="A0A2S0NDA9"/>
<dbReference type="InterPro" id="IPR016047">
    <property type="entry name" value="M23ase_b-sheet_dom"/>
</dbReference>
<dbReference type="Gene3D" id="3.10.450.350">
    <property type="match status" value="1"/>
</dbReference>
<dbReference type="InterPro" id="IPR050570">
    <property type="entry name" value="Cell_wall_metabolism_enzyme"/>
</dbReference>
<feature type="region of interest" description="Disordered" evidence="7">
    <location>
        <begin position="73"/>
        <end position="102"/>
    </location>
</feature>
<dbReference type="PANTHER" id="PTHR21666:SF288">
    <property type="entry name" value="CELL DIVISION PROTEIN YTFB"/>
    <property type="match status" value="1"/>
</dbReference>